<dbReference type="OrthoDB" id="9816308at2"/>
<dbReference type="InterPro" id="IPR013783">
    <property type="entry name" value="Ig-like_fold"/>
</dbReference>
<feature type="binding site" description="covalent" evidence="6">
    <location>
        <position position="928"/>
    </location>
    <ligand>
        <name>heme c</name>
        <dbReference type="ChEBI" id="CHEBI:61717"/>
    </ligand>
</feature>
<comment type="PTM">
    <text evidence="6">Binds 1 heme c group covalently per subunit.</text>
</comment>
<dbReference type="AlphaFoldDB" id="A0A2S6I6P8"/>
<name>A0A2S6I6P8_9BACT</name>
<keyword evidence="3 6" id="KW-0479">Metal-binding</keyword>
<dbReference type="Pfam" id="PF07995">
    <property type="entry name" value="GSDH"/>
    <property type="match status" value="1"/>
</dbReference>
<dbReference type="SUPFAM" id="SSF46626">
    <property type="entry name" value="Cytochrome c"/>
    <property type="match status" value="1"/>
</dbReference>
<dbReference type="Gene3D" id="3.40.50.880">
    <property type="match status" value="1"/>
</dbReference>
<proteinExistence type="predicted"/>
<dbReference type="Proteomes" id="UP000237662">
    <property type="component" value="Unassembled WGS sequence"/>
</dbReference>
<accession>A0A2S6I6P8</accession>
<evidence type="ECO:0000256" key="3">
    <source>
        <dbReference type="ARBA" id="ARBA00022723"/>
    </source>
</evidence>
<dbReference type="RefSeq" id="WP_104417768.1">
    <property type="nucleotide sequence ID" value="NZ_PTJC01000005.1"/>
</dbReference>
<evidence type="ECO:0000313" key="11">
    <source>
        <dbReference type="Proteomes" id="UP000237662"/>
    </source>
</evidence>
<keyword evidence="11" id="KW-1185">Reference proteome</keyword>
<reference evidence="10 11" key="1">
    <citation type="submission" date="2018-02" db="EMBL/GenBank/DDBJ databases">
        <title>Genomic Encyclopedia of Archaeal and Bacterial Type Strains, Phase II (KMG-II): from individual species to whole genera.</title>
        <authorList>
            <person name="Goeker M."/>
        </authorList>
    </citation>
    <scope>NUCLEOTIDE SEQUENCE [LARGE SCALE GENOMIC DNA]</scope>
    <source>
        <strain evidence="10 11">DSM 29526</strain>
    </source>
</reference>
<dbReference type="SUPFAM" id="SSF49299">
    <property type="entry name" value="PKD domain"/>
    <property type="match status" value="1"/>
</dbReference>
<keyword evidence="2 6" id="KW-0349">Heme</keyword>
<feature type="chain" id="PRO_5015782895" evidence="8">
    <location>
        <begin position="21"/>
        <end position="1151"/>
    </location>
</feature>
<evidence type="ECO:0000313" key="10">
    <source>
        <dbReference type="EMBL" id="PPK87151.1"/>
    </source>
</evidence>
<dbReference type="Pfam" id="PF06283">
    <property type="entry name" value="ThuA"/>
    <property type="match status" value="1"/>
</dbReference>
<dbReference type="InterPro" id="IPR009056">
    <property type="entry name" value="Cyt_c-like_dom"/>
</dbReference>
<keyword evidence="1" id="KW-0813">Transport</keyword>
<dbReference type="InterPro" id="IPR036909">
    <property type="entry name" value="Cyt_c-like_dom_sf"/>
</dbReference>
<sequence>MTFRLLSAILAVVLFLPACTEPVVPEASVLVFSKTAGFRHESIEAGQAALKKMAEAKDFTVEFTEDAEVFNQRKLEGYHAVVFLNTTGNILNPEQQEAFERFIQAGGGYVGIHSATDTEYEWPWYGKLAGAWFLDHPSDPSNVQTGTFTVLDTTSWATDMMPDQFEWTDEFYSFRDISDAIQPVLTVDESTYQGGNNPDFHPMSWYHDFDGGRAFYTALGHTPEAFSEQMFLDHLYAGIRYATGWEEPVELDFNQSRPEENRFAKVVLAEGLNEPMELTVLDEDRILFIERKGDIKLYKNSTGELTTIASLPVSTVYTSETGETSTAEDGLLGLNKDPDFADNQFIYVFYSDPDTSANVLSRFTMNGDAIDLDSKVEMLAVAVQRLECCHTGGSIDFDAEGNLYLSTGDNTNPHASNGYSPSDERPGRFPWDAQKSSANTNDLRGKIIRITPQDDGSYTIPAGNLFPEGTERTRPEIYTMGHRNPFRIYVDKHTGYVYWGDVGPDARQADPARGPAGHDEVGQARGPGNFGWPHFVGDNKAYHRYDFATETSGEEWNPEAPVNRSPNNTGLETLPPAREAFIWYPYGSSPDFPIVGSGARNAMAGPVFYSEDYPDAERAFPDYYDGKFLAYDWMRGWIMAVTMDDEGNLQQMERFMPNYKFSNPMDMQFADNGDLYMLEYGSGWFSQNPDARLVRIEYNGGNRQPQATAIADNTGGVLPLTVNLSAEDVEDPDNDDLTYRWVVTSDKGYNEAFDTKEVKLDLNEPASYTAQLTVSDGQGGEAKSNVQISAGNAVPDVRLDLAGANRSFFTPGEPIRYTVEVADAEDGSLGQGIAEGQVALTMDYLAEGYDQVEIARSHRGADAGAIAMQGESLINENDCISCHAIEKESVGPTYQAVAARYAGESGARDYLVGKIINGGGGVWGENVMSAHPDLDEEAAETMVDYILALDTGADVKKLPLAGTYTPELPENDPGQGVYYLRAAYTDKGAPGLGSLMAEDVLILRNSNVGVHTYDETDKIQPFTTGPMRVSIAGGDGAYMMLRDVDLTGVTGLTVSATAPKPRANAVGGMIELHLDGPDGPLVGQSGMLEPTEEFSFAPNLLEIPIELPEDAGQAMHDLYLVFVNDGHPDDTIMVVTGTRFHVGGGGGQMSR</sequence>
<dbReference type="Gene3D" id="1.10.760.10">
    <property type="entry name" value="Cytochrome c-like domain"/>
    <property type="match status" value="1"/>
</dbReference>
<dbReference type="InterPro" id="IPR012938">
    <property type="entry name" value="Glc/Sorbosone_DH"/>
</dbReference>
<dbReference type="Gene3D" id="2.60.40.10">
    <property type="entry name" value="Immunoglobulins"/>
    <property type="match status" value="1"/>
</dbReference>
<dbReference type="PRINTS" id="PR00606">
    <property type="entry name" value="CYTCHROMECID"/>
</dbReference>
<dbReference type="GO" id="GO:0009055">
    <property type="term" value="F:electron transfer activity"/>
    <property type="evidence" value="ECO:0007669"/>
    <property type="project" value="InterPro"/>
</dbReference>
<feature type="region of interest" description="Disordered" evidence="7">
    <location>
        <begin position="408"/>
        <end position="428"/>
    </location>
</feature>
<feature type="binding site" description="covalent" evidence="6">
    <location>
        <position position="883"/>
    </location>
    <ligand>
        <name>heme c</name>
        <dbReference type="ChEBI" id="CHEBI:61717"/>
    </ligand>
</feature>
<evidence type="ECO:0000256" key="2">
    <source>
        <dbReference type="ARBA" id="ARBA00022617"/>
    </source>
</evidence>
<keyword evidence="5 6" id="KW-0408">Iron</keyword>
<dbReference type="GO" id="GO:0005506">
    <property type="term" value="F:iron ion binding"/>
    <property type="evidence" value="ECO:0007669"/>
    <property type="project" value="InterPro"/>
</dbReference>
<dbReference type="Pfam" id="PF00034">
    <property type="entry name" value="Cytochrom_C"/>
    <property type="match status" value="1"/>
</dbReference>
<dbReference type="InterPro" id="IPR035986">
    <property type="entry name" value="PKD_dom_sf"/>
</dbReference>
<feature type="signal peptide" evidence="8">
    <location>
        <begin position="1"/>
        <end position="20"/>
    </location>
</feature>
<dbReference type="PANTHER" id="PTHR40469">
    <property type="entry name" value="SECRETED GLYCOSYL HYDROLASE"/>
    <property type="match status" value="1"/>
</dbReference>
<dbReference type="InterPro" id="IPR029062">
    <property type="entry name" value="Class_I_gatase-like"/>
</dbReference>
<dbReference type="InterPro" id="IPR011041">
    <property type="entry name" value="Quinoprot_gluc/sorb_DH_b-prop"/>
</dbReference>
<dbReference type="InterPro" id="IPR022409">
    <property type="entry name" value="PKD/Chitinase_dom"/>
</dbReference>
<evidence type="ECO:0000256" key="7">
    <source>
        <dbReference type="SAM" id="MobiDB-lite"/>
    </source>
</evidence>
<dbReference type="GO" id="GO:0020037">
    <property type="term" value="F:heme binding"/>
    <property type="evidence" value="ECO:0007669"/>
    <property type="project" value="InterPro"/>
</dbReference>
<dbReference type="Gene3D" id="2.60.120.260">
    <property type="entry name" value="Galactose-binding domain-like"/>
    <property type="match status" value="1"/>
</dbReference>
<evidence type="ECO:0000259" key="9">
    <source>
        <dbReference type="PROSITE" id="PS51007"/>
    </source>
</evidence>
<keyword evidence="8" id="KW-0732">Signal</keyword>
<dbReference type="InterPro" id="IPR002324">
    <property type="entry name" value="Cyt_c_ID"/>
</dbReference>
<dbReference type="InterPro" id="IPR029010">
    <property type="entry name" value="ThuA-like"/>
</dbReference>
<dbReference type="CDD" id="cd04084">
    <property type="entry name" value="CBM6_xylanase-like"/>
    <property type="match status" value="1"/>
</dbReference>
<feature type="domain" description="Cytochrome c" evidence="9">
    <location>
        <begin position="865"/>
        <end position="950"/>
    </location>
</feature>
<dbReference type="SMART" id="SM00089">
    <property type="entry name" value="PKD"/>
    <property type="match status" value="1"/>
</dbReference>
<dbReference type="EMBL" id="PTJC01000005">
    <property type="protein sequence ID" value="PPK87151.1"/>
    <property type="molecule type" value="Genomic_DNA"/>
</dbReference>
<evidence type="ECO:0000256" key="5">
    <source>
        <dbReference type="ARBA" id="ARBA00023004"/>
    </source>
</evidence>
<comment type="caution">
    <text evidence="10">The sequence shown here is derived from an EMBL/GenBank/DDBJ whole genome shotgun (WGS) entry which is preliminary data.</text>
</comment>
<keyword evidence="4" id="KW-0249">Electron transport</keyword>
<dbReference type="PANTHER" id="PTHR40469:SF2">
    <property type="entry name" value="GALACTOSE-BINDING DOMAIN-LIKE SUPERFAMILY PROTEIN"/>
    <property type="match status" value="1"/>
</dbReference>
<evidence type="ECO:0000256" key="1">
    <source>
        <dbReference type="ARBA" id="ARBA00022448"/>
    </source>
</evidence>
<feature type="compositionally biased region" description="Polar residues" evidence="7">
    <location>
        <begin position="408"/>
        <end position="420"/>
    </location>
</feature>
<evidence type="ECO:0000256" key="8">
    <source>
        <dbReference type="SAM" id="SignalP"/>
    </source>
</evidence>
<dbReference type="Gene3D" id="2.120.10.30">
    <property type="entry name" value="TolB, C-terminal domain"/>
    <property type="match status" value="1"/>
</dbReference>
<feature type="binding site" description="covalent" evidence="6">
    <location>
        <position position="879"/>
    </location>
    <ligand>
        <name>heme c</name>
        <dbReference type="ChEBI" id="CHEBI:61717"/>
    </ligand>
</feature>
<evidence type="ECO:0000256" key="4">
    <source>
        <dbReference type="ARBA" id="ARBA00022982"/>
    </source>
</evidence>
<organism evidence="10 11">
    <name type="scientific">Neolewinella xylanilytica</name>
    <dbReference type="NCBI Taxonomy" id="1514080"/>
    <lineage>
        <taxon>Bacteria</taxon>
        <taxon>Pseudomonadati</taxon>
        <taxon>Bacteroidota</taxon>
        <taxon>Saprospiria</taxon>
        <taxon>Saprospirales</taxon>
        <taxon>Lewinellaceae</taxon>
        <taxon>Neolewinella</taxon>
    </lineage>
</organism>
<dbReference type="SUPFAM" id="SSF50952">
    <property type="entry name" value="Soluble quinoprotein glucose dehydrogenase"/>
    <property type="match status" value="1"/>
</dbReference>
<dbReference type="InterPro" id="IPR011042">
    <property type="entry name" value="6-blade_b-propeller_TolB-like"/>
</dbReference>
<protein>
    <submittedName>
        <fullName evidence="10">Cytochrome c</fullName>
    </submittedName>
</protein>
<feature type="region of interest" description="Disordered" evidence="7">
    <location>
        <begin position="509"/>
        <end position="528"/>
    </location>
</feature>
<dbReference type="PROSITE" id="PS51007">
    <property type="entry name" value="CYTC"/>
    <property type="match status" value="1"/>
</dbReference>
<gene>
    <name evidence="10" type="ORF">CLV84_0085</name>
</gene>
<dbReference type="Pfam" id="PF17963">
    <property type="entry name" value="Big_9"/>
    <property type="match status" value="1"/>
</dbReference>
<evidence type="ECO:0000256" key="6">
    <source>
        <dbReference type="PIRSR" id="PIRSR602324-1"/>
    </source>
</evidence>
<dbReference type="SUPFAM" id="SSF52317">
    <property type="entry name" value="Class I glutamine amidotransferase-like"/>
    <property type="match status" value="1"/>
</dbReference>